<comment type="subcellular location">
    <subcellularLocation>
        <location evidence="6">Cytoplasm</location>
    </subcellularLocation>
</comment>
<feature type="binding site" evidence="6">
    <location>
        <position position="108"/>
    </location>
    <ligand>
        <name>S-adenosyl-L-methionine</name>
        <dbReference type="ChEBI" id="CHEBI:59789"/>
    </ligand>
</feature>
<dbReference type="Proteomes" id="UP001064632">
    <property type="component" value="Chromosome"/>
</dbReference>
<dbReference type="Pfam" id="PF01795">
    <property type="entry name" value="Methyltransf_5"/>
    <property type="match status" value="1"/>
</dbReference>
<reference evidence="7" key="1">
    <citation type="submission" date="2022-09" db="EMBL/GenBank/DDBJ databases">
        <title>Tahibacter sp. nov., isolated from a fresh water.</title>
        <authorList>
            <person name="Baek J.H."/>
            <person name="Lee J.K."/>
            <person name="Kim J.M."/>
            <person name="Jeon C.O."/>
        </authorList>
    </citation>
    <scope>NUCLEOTIDE SEQUENCE</scope>
    <source>
        <strain evidence="7">W38</strain>
    </source>
</reference>
<evidence type="ECO:0000313" key="8">
    <source>
        <dbReference type="Proteomes" id="UP001064632"/>
    </source>
</evidence>
<name>A0ABY6BD98_9GAMM</name>
<keyword evidence="5 6" id="KW-0949">S-adenosyl-L-methionine</keyword>
<evidence type="ECO:0000256" key="6">
    <source>
        <dbReference type="HAMAP-Rule" id="MF_01007"/>
    </source>
</evidence>
<evidence type="ECO:0000313" key="7">
    <source>
        <dbReference type="EMBL" id="UXI67719.1"/>
    </source>
</evidence>
<evidence type="ECO:0000256" key="4">
    <source>
        <dbReference type="ARBA" id="ARBA00022679"/>
    </source>
</evidence>
<dbReference type="InterPro" id="IPR002903">
    <property type="entry name" value="RsmH"/>
</dbReference>
<dbReference type="EMBL" id="CP104694">
    <property type="protein sequence ID" value="UXI67719.1"/>
    <property type="molecule type" value="Genomic_DNA"/>
</dbReference>
<evidence type="ECO:0000256" key="2">
    <source>
        <dbReference type="ARBA" id="ARBA00022552"/>
    </source>
</evidence>
<dbReference type="SUPFAM" id="SSF53335">
    <property type="entry name" value="S-adenosyl-L-methionine-dependent methyltransferases"/>
    <property type="match status" value="1"/>
</dbReference>
<comment type="catalytic activity">
    <reaction evidence="6">
        <text>cytidine(1402) in 16S rRNA + S-adenosyl-L-methionine = N(4)-methylcytidine(1402) in 16S rRNA + S-adenosyl-L-homocysteine + H(+)</text>
        <dbReference type="Rhea" id="RHEA:42928"/>
        <dbReference type="Rhea" id="RHEA-COMP:10286"/>
        <dbReference type="Rhea" id="RHEA-COMP:10287"/>
        <dbReference type="ChEBI" id="CHEBI:15378"/>
        <dbReference type="ChEBI" id="CHEBI:57856"/>
        <dbReference type="ChEBI" id="CHEBI:59789"/>
        <dbReference type="ChEBI" id="CHEBI:74506"/>
        <dbReference type="ChEBI" id="CHEBI:82748"/>
        <dbReference type="EC" id="2.1.1.199"/>
    </reaction>
</comment>
<accession>A0ABY6BD98</accession>
<dbReference type="EC" id="2.1.1.199" evidence="6"/>
<dbReference type="SUPFAM" id="SSF81799">
    <property type="entry name" value="Putative methyltransferase TM0872, insert domain"/>
    <property type="match status" value="1"/>
</dbReference>
<dbReference type="PIRSF" id="PIRSF004486">
    <property type="entry name" value="MraW"/>
    <property type="match status" value="1"/>
</dbReference>
<feature type="binding site" evidence="6">
    <location>
        <position position="56"/>
    </location>
    <ligand>
        <name>S-adenosyl-L-methionine</name>
        <dbReference type="ChEBI" id="CHEBI:59789"/>
    </ligand>
</feature>
<evidence type="ECO:0000256" key="1">
    <source>
        <dbReference type="ARBA" id="ARBA00010396"/>
    </source>
</evidence>
<dbReference type="InterPro" id="IPR023397">
    <property type="entry name" value="SAM-dep_MeTrfase_MraW_recog"/>
</dbReference>
<dbReference type="RefSeq" id="WP_261694689.1">
    <property type="nucleotide sequence ID" value="NZ_CP104694.1"/>
</dbReference>
<feature type="binding site" evidence="6">
    <location>
        <position position="82"/>
    </location>
    <ligand>
        <name>S-adenosyl-L-methionine</name>
        <dbReference type="ChEBI" id="CHEBI:59789"/>
    </ligand>
</feature>
<keyword evidence="4 6" id="KW-0808">Transferase</keyword>
<comment type="similarity">
    <text evidence="1 6">Belongs to the methyltransferase superfamily. RsmH family.</text>
</comment>
<dbReference type="InterPro" id="IPR029063">
    <property type="entry name" value="SAM-dependent_MTases_sf"/>
</dbReference>
<dbReference type="NCBIfam" id="TIGR00006">
    <property type="entry name" value="16S rRNA (cytosine(1402)-N(4))-methyltransferase RsmH"/>
    <property type="match status" value="1"/>
</dbReference>
<sequence length="308" mass="33646">MKQDTLKHVPVMLAEAVDALAVKQDGTYLDGTFGRGGHAREVLRRLGPEGRLLLMDRDPLAIAAARAEFGNDPRVAVCHGSFAALGDWVETEKGVDGVLLDLGVSSPQLDDPQRGFSFQADAPLDMRMDTTQGESAAEFLARADETRIADVLFQYGEERMSRRIARQIVERRATEPVRTTAELADLVARAIGRREPGKHPATRTFQALRIAVNGELDALEQGLEGARRRLKPGGRLAVISFHSLEDRIVKQYIRTHSQQAPARRGLPPPVDAPLSLRAVGSARFPSDAEVEANPRARSAVLRVAEKLG</sequence>
<dbReference type="HAMAP" id="MF_01007">
    <property type="entry name" value="16SrRNA_methyltr_H"/>
    <property type="match status" value="1"/>
</dbReference>
<evidence type="ECO:0000256" key="5">
    <source>
        <dbReference type="ARBA" id="ARBA00022691"/>
    </source>
</evidence>
<feature type="binding site" evidence="6">
    <location>
        <position position="101"/>
    </location>
    <ligand>
        <name>S-adenosyl-L-methionine</name>
        <dbReference type="ChEBI" id="CHEBI:59789"/>
    </ligand>
</feature>
<dbReference type="Gene3D" id="3.40.50.150">
    <property type="entry name" value="Vaccinia Virus protein VP39"/>
    <property type="match status" value="1"/>
</dbReference>
<dbReference type="PANTHER" id="PTHR11265">
    <property type="entry name" value="S-ADENOSYL-METHYLTRANSFERASE MRAW"/>
    <property type="match status" value="1"/>
</dbReference>
<keyword evidence="8" id="KW-1185">Reference proteome</keyword>
<keyword evidence="3 6" id="KW-0489">Methyltransferase</keyword>
<dbReference type="Gene3D" id="1.10.150.170">
    <property type="entry name" value="Putative methyltransferase TM0872, insert domain"/>
    <property type="match status" value="1"/>
</dbReference>
<feature type="binding site" evidence="6">
    <location>
        <begin position="36"/>
        <end position="38"/>
    </location>
    <ligand>
        <name>S-adenosyl-L-methionine</name>
        <dbReference type="ChEBI" id="CHEBI:59789"/>
    </ligand>
</feature>
<dbReference type="GO" id="GO:0008168">
    <property type="term" value="F:methyltransferase activity"/>
    <property type="evidence" value="ECO:0007669"/>
    <property type="project" value="UniProtKB-KW"/>
</dbReference>
<proteinExistence type="inferred from homology"/>
<organism evidence="7 8">
    <name type="scientific">Tahibacter amnicola</name>
    <dbReference type="NCBI Taxonomy" id="2976241"/>
    <lineage>
        <taxon>Bacteria</taxon>
        <taxon>Pseudomonadati</taxon>
        <taxon>Pseudomonadota</taxon>
        <taxon>Gammaproteobacteria</taxon>
        <taxon>Lysobacterales</taxon>
        <taxon>Rhodanobacteraceae</taxon>
        <taxon>Tahibacter</taxon>
    </lineage>
</organism>
<gene>
    <name evidence="6 7" type="primary">rsmH</name>
    <name evidence="7" type="ORF">N4264_23785</name>
</gene>
<protein>
    <recommendedName>
        <fullName evidence="6">Ribosomal RNA small subunit methyltransferase H</fullName>
        <ecNumber evidence="6">2.1.1.199</ecNumber>
    </recommendedName>
    <alternativeName>
        <fullName evidence="6">16S rRNA m(4)C1402 methyltransferase</fullName>
    </alternativeName>
    <alternativeName>
        <fullName evidence="6">rRNA (cytosine-N(4)-)-methyltransferase RsmH</fullName>
    </alternativeName>
</protein>
<dbReference type="GO" id="GO:0032259">
    <property type="term" value="P:methylation"/>
    <property type="evidence" value="ECO:0007669"/>
    <property type="project" value="UniProtKB-KW"/>
</dbReference>
<keyword evidence="2 6" id="KW-0698">rRNA processing</keyword>
<keyword evidence="6" id="KW-0963">Cytoplasm</keyword>
<evidence type="ECO:0000256" key="3">
    <source>
        <dbReference type="ARBA" id="ARBA00022603"/>
    </source>
</evidence>
<dbReference type="PANTHER" id="PTHR11265:SF0">
    <property type="entry name" value="12S RRNA N4-METHYLCYTIDINE METHYLTRANSFERASE"/>
    <property type="match status" value="1"/>
</dbReference>
<comment type="function">
    <text evidence="6">Specifically methylates the N4 position of cytidine in position 1402 (C1402) of 16S rRNA.</text>
</comment>